<feature type="compositionally biased region" description="Polar residues" evidence="1">
    <location>
        <begin position="471"/>
        <end position="486"/>
    </location>
</feature>
<feature type="compositionally biased region" description="Polar residues" evidence="1">
    <location>
        <begin position="386"/>
        <end position="397"/>
    </location>
</feature>
<feature type="compositionally biased region" description="Polar residues" evidence="1">
    <location>
        <begin position="1"/>
        <end position="12"/>
    </location>
</feature>
<organism evidence="2 3">
    <name type="scientific">Actinocrispum wychmicini</name>
    <dbReference type="NCBI Taxonomy" id="1213861"/>
    <lineage>
        <taxon>Bacteria</taxon>
        <taxon>Bacillati</taxon>
        <taxon>Actinomycetota</taxon>
        <taxon>Actinomycetes</taxon>
        <taxon>Pseudonocardiales</taxon>
        <taxon>Pseudonocardiaceae</taxon>
        <taxon>Actinocrispum</taxon>
    </lineage>
</organism>
<feature type="compositionally biased region" description="Low complexity" evidence="1">
    <location>
        <begin position="141"/>
        <end position="161"/>
    </location>
</feature>
<evidence type="ECO:0000313" key="3">
    <source>
        <dbReference type="Proteomes" id="UP000295680"/>
    </source>
</evidence>
<feature type="compositionally biased region" description="Low complexity" evidence="1">
    <location>
        <begin position="503"/>
        <end position="522"/>
    </location>
</feature>
<feature type="compositionally biased region" description="Low complexity" evidence="1">
    <location>
        <begin position="174"/>
        <end position="188"/>
    </location>
</feature>
<dbReference type="AlphaFoldDB" id="A0A4R2JXY7"/>
<keyword evidence="3" id="KW-1185">Reference proteome</keyword>
<proteinExistence type="predicted"/>
<feature type="compositionally biased region" description="Pro residues" evidence="1">
    <location>
        <begin position="131"/>
        <end position="140"/>
    </location>
</feature>
<sequence length="522" mass="56482">MSSLVRSSASRTTADRVWPPGERCWDKACPSASGRSGRHLSSRGRASAADTGRGIPGEWLGETTLSSRDRTVTTDRGTVTKGDSPRQLPRRPLCRPGCPESPLSSDYYPKLNPHNTPGCDLRYPIRATHPLPTPSPPAQPTHPTNQPTHPASSHPPSRASPIHPPNLLRPTHPPSSRARPPSSRSPRPTDMSTLAHRPVRPHPSAHPSHPPSLSPSPRPASSDRHVEPRLSAHASHLPSLSPSPRPASSDRHVEPHPSAHSFHPHTQFHQRTHPISALIPSAEPRPTACPHSRAQPVHPTHPIPRTPSRPPSFIPPAQPRPADTYSLIPSADSSRRPSLIPLACPAHRGQPVIHTPPSTHQLHPARQASAPRHALPYRPPHPIPPTQRSSHPASSHTPKLHPVDAPNLVQPRPIPRAQLDPARAPKPHPVDIPSLIHPRTQSHMPASSHPHTEHLTRPTPDTSPHLHRASSNRPIPTAPPSSTARQAHSRNRTTPPLPPPESPTARPTSTSRSSVRPSPAPA</sequence>
<gene>
    <name evidence="2" type="ORF">EV192_1011253</name>
</gene>
<feature type="compositionally biased region" description="Basic residues" evidence="1">
    <location>
        <begin position="262"/>
        <end position="272"/>
    </location>
</feature>
<feature type="compositionally biased region" description="Low complexity" evidence="1">
    <location>
        <begin position="231"/>
        <end position="242"/>
    </location>
</feature>
<feature type="region of interest" description="Disordered" evidence="1">
    <location>
        <begin position="1"/>
        <end position="522"/>
    </location>
</feature>
<name>A0A4R2JXY7_9PSEU</name>
<evidence type="ECO:0000256" key="1">
    <source>
        <dbReference type="SAM" id="MobiDB-lite"/>
    </source>
</evidence>
<dbReference type="EMBL" id="SLWS01000001">
    <property type="protein sequence ID" value="TCO65461.1"/>
    <property type="molecule type" value="Genomic_DNA"/>
</dbReference>
<dbReference type="Proteomes" id="UP000295680">
    <property type="component" value="Unassembled WGS sequence"/>
</dbReference>
<protein>
    <submittedName>
        <fullName evidence="2">Uncharacterized protein</fullName>
    </submittedName>
</protein>
<feature type="compositionally biased region" description="Basic and acidic residues" evidence="1">
    <location>
        <begin position="221"/>
        <end position="230"/>
    </location>
</feature>
<accession>A0A4R2JXY7</accession>
<reference evidence="2 3" key="1">
    <citation type="submission" date="2019-03" db="EMBL/GenBank/DDBJ databases">
        <title>Genomic Encyclopedia of Type Strains, Phase IV (KMG-IV): sequencing the most valuable type-strain genomes for metagenomic binning, comparative biology and taxonomic classification.</title>
        <authorList>
            <person name="Goeker M."/>
        </authorList>
    </citation>
    <scope>NUCLEOTIDE SEQUENCE [LARGE SCALE GENOMIC DNA]</scope>
    <source>
        <strain evidence="2 3">DSM 45934</strain>
    </source>
</reference>
<feature type="compositionally biased region" description="Pro residues" evidence="1">
    <location>
        <begin position="299"/>
        <end position="319"/>
    </location>
</feature>
<feature type="compositionally biased region" description="Basic and acidic residues" evidence="1">
    <location>
        <begin position="248"/>
        <end position="257"/>
    </location>
</feature>
<feature type="compositionally biased region" description="Pro residues" evidence="1">
    <location>
        <begin position="208"/>
        <end position="218"/>
    </location>
</feature>
<feature type="compositionally biased region" description="Low complexity" evidence="1">
    <location>
        <begin position="74"/>
        <end position="87"/>
    </location>
</feature>
<comment type="caution">
    <text evidence="2">The sequence shown here is derived from an EMBL/GenBank/DDBJ whole genome shotgun (WGS) entry which is preliminary data.</text>
</comment>
<evidence type="ECO:0000313" key="2">
    <source>
        <dbReference type="EMBL" id="TCO65461.1"/>
    </source>
</evidence>